<reference evidence="2" key="1">
    <citation type="journal article" date="2014" name="Front. Microbiol.">
        <title>High frequency of phylogenetically diverse reductive dehalogenase-homologous genes in deep subseafloor sedimentary metagenomes.</title>
        <authorList>
            <person name="Kawai M."/>
            <person name="Futagami T."/>
            <person name="Toyoda A."/>
            <person name="Takaki Y."/>
            <person name="Nishi S."/>
            <person name="Hori S."/>
            <person name="Arai W."/>
            <person name="Tsubouchi T."/>
            <person name="Morono Y."/>
            <person name="Uchiyama I."/>
            <person name="Ito T."/>
            <person name="Fujiyama A."/>
            <person name="Inagaki F."/>
            <person name="Takami H."/>
        </authorList>
    </citation>
    <scope>NUCLEOTIDE SEQUENCE</scope>
    <source>
        <strain evidence="2">Expedition CK06-06</strain>
    </source>
</reference>
<comment type="caution">
    <text evidence="2">The sequence shown here is derived from an EMBL/GenBank/DDBJ whole genome shotgun (WGS) entry which is preliminary data.</text>
</comment>
<evidence type="ECO:0000313" key="2">
    <source>
        <dbReference type="EMBL" id="GAH64461.1"/>
    </source>
</evidence>
<dbReference type="SUPFAM" id="SSF47413">
    <property type="entry name" value="lambda repressor-like DNA-binding domains"/>
    <property type="match status" value="1"/>
</dbReference>
<protein>
    <recommendedName>
        <fullName evidence="1">HTH cro/C1-type domain-containing protein</fullName>
    </recommendedName>
</protein>
<dbReference type="AlphaFoldDB" id="X1H2U8"/>
<sequence>DTSGAAMIIKTRIFELCNGRYTNLSELAQAMGISVSQIYRVREGKRHINQKFIIGAIKAFPQYKLDDLFYLASELTAGTHSHQTPPLTATKVGRQ</sequence>
<gene>
    <name evidence="2" type="ORF">S03H2_50337</name>
</gene>
<dbReference type="EMBL" id="BARU01031861">
    <property type="protein sequence ID" value="GAH64461.1"/>
    <property type="molecule type" value="Genomic_DNA"/>
</dbReference>
<name>X1H2U8_9ZZZZ</name>
<dbReference type="Pfam" id="PF01381">
    <property type="entry name" value="HTH_3"/>
    <property type="match status" value="1"/>
</dbReference>
<organism evidence="2">
    <name type="scientific">marine sediment metagenome</name>
    <dbReference type="NCBI Taxonomy" id="412755"/>
    <lineage>
        <taxon>unclassified sequences</taxon>
        <taxon>metagenomes</taxon>
        <taxon>ecological metagenomes</taxon>
    </lineage>
</organism>
<feature type="non-terminal residue" evidence="2">
    <location>
        <position position="1"/>
    </location>
</feature>
<dbReference type="GO" id="GO:0003677">
    <property type="term" value="F:DNA binding"/>
    <property type="evidence" value="ECO:0007669"/>
    <property type="project" value="InterPro"/>
</dbReference>
<dbReference type="CDD" id="cd00093">
    <property type="entry name" value="HTH_XRE"/>
    <property type="match status" value="1"/>
</dbReference>
<dbReference type="InterPro" id="IPR010982">
    <property type="entry name" value="Lambda_DNA-bd_dom_sf"/>
</dbReference>
<feature type="domain" description="HTH cro/C1-type" evidence="1">
    <location>
        <begin position="23"/>
        <end position="67"/>
    </location>
</feature>
<dbReference type="InterPro" id="IPR001387">
    <property type="entry name" value="Cro/C1-type_HTH"/>
</dbReference>
<proteinExistence type="predicted"/>
<accession>X1H2U8</accession>
<evidence type="ECO:0000259" key="1">
    <source>
        <dbReference type="Pfam" id="PF01381"/>
    </source>
</evidence>